<comment type="similarity">
    <text evidence="1">Belongs to the sigma-70 factor family. ECF subfamily.</text>
</comment>
<dbReference type="InterPro" id="IPR036388">
    <property type="entry name" value="WH-like_DNA-bd_sf"/>
</dbReference>
<dbReference type="SUPFAM" id="SSF88659">
    <property type="entry name" value="Sigma3 and sigma4 domains of RNA polymerase sigma factors"/>
    <property type="match status" value="1"/>
</dbReference>
<proteinExistence type="inferred from homology"/>
<dbReference type="EMBL" id="JBGGTQ010000002">
    <property type="protein sequence ID" value="MEZ0491498.1"/>
    <property type="molecule type" value="Genomic_DNA"/>
</dbReference>
<feature type="compositionally biased region" description="Basic and acidic residues" evidence="6">
    <location>
        <begin position="154"/>
        <end position="163"/>
    </location>
</feature>
<dbReference type="NCBIfam" id="TIGR02937">
    <property type="entry name" value="sigma70-ECF"/>
    <property type="match status" value="1"/>
</dbReference>
<evidence type="ECO:0000259" key="8">
    <source>
        <dbReference type="Pfam" id="PF08281"/>
    </source>
</evidence>
<feature type="domain" description="RNA polymerase sigma-70 region 2" evidence="7">
    <location>
        <begin position="9"/>
        <end position="73"/>
    </location>
</feature>
<dbReference type="PANTHER" id="PTHR43133">
    <property type="entry name" value="RNA POLYMERASE ECF-TYPE SIGMA FACTO"/>
    <property type="match status" value="1"/>
</dbReference>
<evidence type="ECO:0000256" key="5">
    <source>
        <dbReference type="ARBA" id="ARBA00023163"/>
    </source>
</evidence>
<evidence type="ECO:0000256" key="6">
    <source>
        <dbReference type="SAM" id="MobiDB-lite"/>
    </source>
</evidence>
<keyword evidence="10" id="KW-1185">Reference proteome</keyword>
<name>A0ABV4HYK1_9ACTN</name>
<dbReference type="Gene3D" id="1.10.10.10">
    <property type="entry name" value="Winged helix-like DNA-binding domain superfamily/Winged helix DNA-binding domain"/>
    <property type="match status" value="1"/>
</dbReference>
<dbReference type="SUPFAM" id="SSF88946">
    <property type="entry name" value="Sigma2 domain of RNA polymerase sigma factors"/>
    <property type="match status" value="1"/>
</dbReference>
<evidence type="ECO:0000256" key="2">
    <source>
        <dbReference type="ARBA" id="ARBA00023015"/>
    </source>
</evidence>
<comment type="caution">
    <text evidence="9">The sequence shown here is derived from an EMBL/GenBank/DDBJ whole genome shotgun (WGS) entry which is preliminary data.</text>
</comment>
<dbReference type="InterPro" id="IPR013324">
    <property type="entry name" value="RNA_pol_sigma_r3/r4-like"/>
</dbReference>
<evidence type="ECO:0000259" key="7">
    <source>
        <dbReference type="Pfam" id="PF04542"/>
    </source>
</evidence>
<dbReference type="Gene3D" id="1.10.1740.10">
    <property type="match status" value="1"/>
</dbReference>
<dbReference type="InterPro" id="IPR014284">
    <property type="entry name" value="RNA_pol_sigma-70_dom"/>
</dbReference>
<protein>
    <submittedName>
        <fullName evidence="9">SigE family RNA polymerase sigma factor</fullName>
    </submittedName>
</protein>
<dbReference type="InterPro" id="IPR039425">
    <property type="entry name" value="RNA_pol_sigma-70-like"/>
</dbReference>
<dbReference type="Pfam" id="PF08281">
    <property type="entry name" value="Sigma70_r4_2"/>
    <property type="match status" value="1"/>
</dbReference>
<keyword evidence="3" id="KW-0731">Sigma factor</keyword>
<evidence type="ECO:0000313" key="9">
    <source>
        <dbReference type="EMBL" id="MEZ0491498.1"/>
    </source>
</evidence>
<reference evidence="9 10" key="1">
    <citation type="submission" date="2024-07" db="EMBL/GenBank/DDBJ databases">
        <authorList>
            <person name="Thanompreechachai J."/>
            <person name="Duangmal K."/>
        </authorList>
    </citation>
    <scope>NUCLEOTIDE SEQUENCE [LARGE SCALE GENOMIC DNA]</scope>
    <source>
        <strain evidence="9 10">TBRC 1896</strain>
    </source>
</reference>
<dbReference type="Proteomes" id="UP001566476">
    <property type="component" value="Unassembled WGS sequence"/>
</dbReference>
<dbReference type="Pfam" id="PF04542">
    <property type="entry name" value="Sigma70_r2"/>
    <property type="match status" value="1"/>
</dbReference>
<feature type="region of interest" description="Disordered" evidence="6">
    <location>
        <begin position="154"/>
        <end position="180"/>
    </location>
</feature>
<dbReference type="RefSeq" id="WP_370717540.1">
    <property type="nucleotide sequence ID" value="NZ_JBGGTQ010000002.1"/>
</dbReference>
<gene>
    <name evidence="9" type="ORF">AB2L28_04535</name>
</gene>
<keyword evidence="5" id="KW-0804">Transcription</keyword>
<organism evidence="9 10">
    <name type="scientific">Kineococcus mangrovi</name>
    <dbReference type="NCBI Taxonomy" id="1660183"/>
    <lineage>
        <taxon>Bacteria</taxon>
        <taxon>Bacillati</taxon>
        <taxon>Actinomycetota</taxon>
        <taxon>Actinomycetes</taxon>
        <taxon>Kineosporiales</taxon>
        <taxon>Kineosporiaceae</taxon>
        <taxon>Kineococcus</taxon>
    </lineage>
</organism>
<feature type="domain" description="RNA polymerase sigma factor 70 region 4 type 2" evidence="8">
    <location>
        <begin position="100"/>
        <end position="150"/>
    </location>
</feature>
<sequence>MQESFEGFVSTWGGRLLGTAVLMTGDRAEAEDLLQDVLERLYPRWERIDDPLAYTRTAMSRALTDRWRRAGRRPRQVPLGERHDRAVTDGATERAARSEIVEHLRRLPPRQRAVIVLRYFEDWSEEKVADELDIARGTVKSQTAKGMATLRRLLGEHDTHDGDSVGDAAATDHAREAAAP</sequence>
<dbReference type="InterPro" id="IPR014325">
    <property type="entry name" value="RNA_pol_sigma-E_actinobac"/>
</dbReference>
<dbReference type="InterPro" id="IPR013325">
    <property type="entry name" value="RNA_pol_sigma_r2"/>
</dbReference>
<dbReference type="InterPro" id="IPR013249">
    <property type="entry name" value="RNA_pol_sigma70_r4_t2"/>
</dbReference>
<dbReference type="PANTHER" id="PTHR43133:SF50">
    <property type="entry name" value="ECF RNA POLYMERASE SIGMA FACTOR SIGM"/>
    <property type="match status" value="1"/>
</dbReference>
<evidence type="ECO:0000256" key="1">
    <source>
        <dbReference type="ARBA" id="ARBA00010641"/>
    </source>
</evidence>
<evidence type="ECO:0000256" key="3">
    <source>
        <dbReference type="ARBA" id="ARBA00023082"/>
    </source>
</evidence>
<keyword evidence="4" id="KW-0238">DNA-binding</keyword>
<dbReference type="InterPro" id="IPR007627">
    <property type="entry name" value="RNA_pol_sigma70_r2"/>
</dbReference>
<keyword evidence="2" id="KW-0805">Transcription regulation</keyword>
<dbReference type="NCBIfam" id="TIGR02983">
    <property type="entry name" value="SigE-fam_strep"/>
    <property type="match status" value="1"/>
</dbReference>
<dbReference type="CDD" id="cd06171">
    <property type="entry name" value="Sigma70_r4"/>
    <property type="match status" value="1"/>
</dbReference>
<feature type="compositionally biased region" description="Basic and acidic residues" evidence="6">
    <location>
        <begin position="170"/>
        <end position="180"/>
    </location>
</feature>
<evidence type="ECO:0000313" key="10">
    <source>
        <dbReference type="Proteomes" id="UP001566476"/>
    </source>
</evidence>
<evidence type="ECO:0000256" key="4">
    <source>
        <dbReference type="ARBA" id="ARBA00023125"/>
    </source>
</evidence>
<accession>A0ABV4HYK1</accession>